<evidence type="ECO:0000259" key="2">
    <source>
        <dbReference type="Pfam" id="PF08308"/>
    </source>
</evidence>
<evidence type="ECO:0000256" key="1">
    <source>
        <dbReference type="SAM" id="Phobius"/>
    </source>
</evidence>
<evidence type="ECO:0000313" key="3">
    <source>
        <dbReference type="EMBL" id="PIP60527.1"/>
    </source>
</evidence>
<keyword evidence="1" id="KW-0812">Transmembrane</keyword>
<dbReference type="Pfam" id="PF08308">
    <property type="entry name" value="PEGA"/>
    <property type="match status" value="1"/>
</dbReference>
<evidence type="ECO:0000313" key="4">
    <source>
        <dbReference type="Proteomes" id="UP000231581"/>
    </source>
</evidence>
<feature type="transmembrane region" description="Helical" evidence="1">
    <location>
        <begin position="14"/>
        <end position="33"/>
    </location>
</feature>
<name>A0A2H0BS74_9BACT</name>
<dbReference type="InterPro" id="IPR013229">
    <property type="entry name" value="PEGA"/>
</dbReference>
<keyword evidence="1" id="KW-0472">Membrane</keyword>
<dbReference type="SUPFAM" id="SSF82171">
    <property type="entry name" value="DPP6 N-terminal domain-like"/>
    <property type="match status" value="1"/>
</dbReference>
<keyword evidence="1" id="KW-1133">Transmembrane helix</keyword>
<gene>
    <name evidence="3" type="ORF">COX00_02750</name>
</gene>
<sequence length="438" mass="49242">MSRSVYRAPFHRQIIPWIFAAIFFATAPVLIFYTSGYRLNTKKTVIERNGTLIVDSTPRGARVYIDDTFTEKYTPVTFQNMAPGDHTIRLERDTYHPWEKRLNVRPEQVTFANTVWLWRDVEPQLVLSNPVTALTSSAQRGLLGIASTFDAITTFSTWSPRTGASSPVVLSGSASGSHELLRWSEDGKTILVGGEDTQALTWWSRTDITPLQTNPLPAGLYFWNGNNLHRAADDAVYEVNPQTGSLVRTPLTTDTVDQSDTFALQKATGTSVLLLHEFNFDQRRLSLPEGDWRLAALKNDYALLKNGFQWLSFKLASPTPSSNQTRGGWPDWLTSASQPTAILLNENEVIFWRLDQAPETLWRQSDFVVRATWHRSGLSVFVASKTNVFAFELDSRGGHQITNLGSFDHIYDLSVDQGVLYVAADKNGKHGLWQITLE</sequence>
<comment type="caution">
    <text evidence="3">The sequence shown here is derived from an EMBL/GenBank/DDBJ whole genome shotgun (WGS) entry which is preliminary data.</text>
</comment>
<organism evidence="3 4">
    <name type="scientific">Candidatus Uhrbacteria bacterium CG22_combo_CG10-13_8_21_14_all_47_17</name>
    <dbReference type="NCBI Taxonomy" id="1975041"/>
    <lineage>
        <taxon>Bacteria</taxon>
        <taxon>Candidatus Uhriibacteriota</taxon>
    </lineage>
</organism>
<dbReference type="EMBL" id="PCSZ01000055">
    <property type="protein sequence ID" value="PIP60527.1"/>
    <property type="molecule type" value="Genomic_DNA"/>
</dbReference>
<proteinExistence type="predicted"/>
<dbReference type="AlphaFoldDB" id="A0A2H0BS74"/>
<accession>A0A2H0BS74</accession>
<protein>
    <recommendedName>
        <fullName evidence="2">PEGA domain-containing protein</fullName>
    </recommendedName>
</protein>
<reference evidence="3 4" key="1">
    <citation type="submission" date="2017-09" db="EMBL/GenBank/DDBJ databases">
        <title>Depth-based differentiation of microbial function through sediment-hosted aquifers and enrichment of novel symbionts in the deep terrestrial subsurface.</title>
        <authorList>
            <person name="Probst A.J."/>
            <person name="Ladd B."/>
            <person name="Jarett J.K."/>
            <person name="Geller-Mcgrath D.E."/>
            <person name="Sieber C.M."/>
            <person name="Emerson J.B."/>
            <person name="Anantharaman K."/>
            <person name="Thomas B.C."/>
            <person name="Malmstrom R."/>
            <person name="Stieglmeier M."/>
            <person name="Klingl A."/>
            <person name="Woyke T."/>
            <person name="Ryan C.M."/>
            <person name="Banfield J.F."/>
        </authorList>
    </citation>
    <scope>NUCLEOTIDE SEQUENCE [LARGE SCALE GENOMIC DNA]</scope>
    <source>
        <strain evidence="3">CG22_combo_CG10-13_8_21_14_all_47_17</strain>
    </source>
</reference>
<dbReference type="Proteomes" id="UP000231581">
    <property type="component" value="Unassembled WGS sequence"/>
</dbReference>
<feature type="domain" description="PEGA" evidence="2">
    <location>
        <begin position="50"/>
        <end position="111"/>
    </location>
</feature>